<proteinExistence type="predicted"/>
<dbReference type="EMBL" id="JASBNA010000009">
    <property type="protein sequence ID" value="KAK7688959.1"/>
    <property type="molecule type" value="Genomic_DNA"/>
</dbReference>
<evidence type="ECO:0000313" key="2">
    <source>
        <dbReference type="EMBL" id="KAK7688959.1"/>
    </source>
</evidence>
<dbReference type="AlphaFoldDB" id="A0AAW0GGJ8"/>
<organism evidence="2 3">
    <name type="scientific">Cerrena zonata</name>
    <dbReference type="NCBI Taxonomy" id="2478898"/>
    <lineage>
        <taxon>Eukaryota</taxon>
        <taxon>Fungi</taxon>
        <taxon>Dikarya</taxon>
        <taxon>Basidiomycota</taxon>
        <taxon>Agaricomycotina</taxon>
        <taxon>Agaricomycetes</taxon>
        <taxon>Polyporales</taxon>
        <taxon>Cerrenaceae</taxon>
        <taxon>Cerrena</taxon>
    </lineage>
</organism>
<feature type="compositionally biased region" description="Basic and acidic residues" evidence="1">
    <location>
        <begin position="166"/>
        <end position="176"/>
    </location>
</feature>
<accession>A0AAW0GGJ8</accession>
<feature type="region of interest" description="Disordered" evidence="1">
    <location>
        <begin position="149"/>
        <end position="176"/>
    </location>
</feature>
<protein>
    <submittedName>
        <fullName evidence="2">Uncharacterized protein</fullName>
    </submittedName>
</protein>
<keyword evidence="3" id="KW-1185">Reference proteome</keyword>
<dbReference type="Proteomes" id="UP001385951">
    <property type="component" value="Unassembled WGS sequence"/>
</dbReference>
<feature type="compositionally biased region" description="Acidic residues" evidence="1">
    <location>
        <begin position="149"/>
        <end position="158"/>
    </location>
</feature>
<gene>
    <name evidence="2" type="ORF">QCA50_007650</name>
</gene>
<comment type="caution">
    <text evidence="2">The sequence shown here is derived from an EMBL/GenBank/DDBJ whole genome shotgun (WGS) entry which is preliminary data.</text>
</comment>
<name>A0AAW0GGJ8_9APHY</name>
<evidence type="ECO:0000256" key="1">
    <source>
        <dbReference type="SAM" id="MobiDB-lite"/>
    </source>
</evidence>
<sequence>MQANNITPTLSAAKPVVKNNFFTRMIEKIKGRKVKKPCTPSFDLDLEAGEKEAAKKPSFWKRFKQCFNKTFSKKSAKPYQEPITLIQARLPLQMPVDDVPSAALKEQPTADEFVRVSPSPSLEEAARQIMVSSGLFSDALFDEEDDYDYEDENDEDNITFDPSLPTDKEDREDREFTAEKSYPVIETVRVAIPEAQCAVVEYWEEAIPEACSAVIEIWPAAAEAAEDIKDTTDVACDTVATQEESQVAVADIVVEEYYTNTEVTVNPAEISLGLFVLRDLDYLLPPVLSDSAPEPAAACAGPLVRKSGLAAPLCRRSVNVAKVNCEGIKRTSRVSRVGRTTRRGKENACPAGLLSAISE</sequence>
<evidence type="ECO:0000313" key="3">
    <source>
        <dbReference type="Proteomes" id="UP001385951"/>
    </source>
</evidence>
<reference evidence="2 3" key="1">
    <citation type="submission" date="2022-09" db="EMBL/GenBank/DDBJ databases">
        <authorList>
            <person name="Palmer J.M."/>
        </authorList>
    </citation>
    <scope>NUCLEOTIDE SEQUENCE [LARGE SCALE GENOMIC DNA]</scope>
    <source>
        <strain evidence="2 3">DSM 7382</strain>
    </source>
</reference>